<dbReference type="Proteomes" id="UP000580839">
    <property type="component" value="Unassembled WGS sequence"/>
</dbReference>
<keyword evidence="1" id="KW-1133">Transmembrane helix</keyword>
<reference evidence="3 4" key="1">
    <citation type="submission" date="2020-04" db="EMBL/GenBank/DDBJ databases">
        <title>Metagenomic profiling of ammonia- and methane-oxidizing microorganisms in a Dutch drinking water treatment plant.</title>
        <authorList>
            <person name="Poghosyan L."/>
            <person name="Leucker S."/>
        </authorList>
    </citation>
    <scope>NUCLEOTIDE SEQUENCE [LARGE SCALE GENOMIC DNA]</scope>
    <source>
        <strain evidence="3">S-RSF-IL-03</strain>
    </source>
</reference>
<organism evidence="3 4">
    <name type="scientific">Eiseniibacteriota bacterium</name>
    <dbReference type="NCBI Taxonomy" id="2212470"/>
    <lineage>
        <taxon>Bacteria</taxon>
        <taxon>Candidatus Eiseniibacteriota</taxon>
    </lineage>
</organism>
<evidence type="ECO:0000313" key="3">
    <source>
        <dbReference type="EMBL" id="NOT32587.1"/>
    </source>
</evidence>
<evidence type="ECO:0000313" key="4">
    <source>
        <dbReference type="Proteomes" id="UP000580839"/>
    </source>
</evidence>
<sequence length="198" mass="21306">MSLRRSVGLAVLAMALTCRAAAAAAPELRARVTLSPTRASIGQLVTYRGSVVHPRGARVRWQAPENRESLTWGAPRSGVISSSAVRPGAAAGGVSTLDTAWIEVTLQAFELGEVRLAGLEFDYASGDAKEVRHERLPLLTLVVLPTVPADSTERLADVHAPIAAPWWERVPWGWIVGIVVVAVLAVLIWKRLARKLDP</sequence>
<protein>
    <recommendedName>
        <fullName evidence="5">Protein BatD</fullName>
    </recommendedName>
</protein>
<proteinExistence type="predicted"/>
<evidence type="ECO:0000256" key="1">
    <source>
        <dbReference type="SAM" id="Phobius"/>
    </source>
</evidence>
<dbReference type="AlphaFoldDB" id="A0A849SI49"/>
<accession>A0A849SI49</accession>
<dbReference type="EMBL" id="JABFRW010000004">
    <property type="protein sequence ID" value="NOT32587.1"/>
    <property type="molecule type" value="Genomic_DNA"/>
</dbReference>
<gene>
    <name evidence="3" type="ORF">HOP12_00280</name>
</gene>
<evidence type="ECO:0000256" key="2">
    <source>
        <dbReference type="SAM" id="SignalP"/>
    </source>
</evidence>
<keyword evidence="1" id="KW-0812">Transmembrane</keyword>
<feature type="non-terminal residue" evidence="3">
    <location>
        <position position="198"/>
    </location>
</feature>
<feature type="transmembrane region" description="Helical" evidence="1">
    <location>
        <begin position="171"/>
        <end position="189"/>
    </location>
</feature>
<comment type="caution">
    <text evidence="3">The sequence shown here is derived from an EMBL/GenBank/DDBJ whole genome shotgun (WGS) entry which is preliminary data.</text>
</comment>
<keyword evidence="1" id="KW-0472">Membrane</keyword>
<evidence type="ECO:0008006" key="5">
    <source>
        <dbReference type="Google" id="ProtNLM"/>
    </source>
</evidence>
<feature type="chain" id="PRO_5032646787" description="Protein BatD" evidence="2">
    <location>
        <begin position="25"/>
        <end position="198"/>
    </location>
</feature>
<feature type="signal peptide" evidence="2">
    <location>
        <begin position="1"/>
        <end position="24"/>
    </location>
</feature>
<name>A0A849SI49_UNCEI</name>
<keyword evidence="2" id="KW-0732">Signal</keyword>